<dbReference type="RefSeq" id="WP_226766405.1">
    <property type="nucleotide sequence ID" value="NZ_BAAAEO010000002.1"/>
</dbReference>
<dbReference type="InterPro" id="IPR053784">
    <property type="entry name" value="Choice_anch_U_dom"/>
</dbReference>
<comment type="caution">
    <text evidence="3">The sequence shown here is derived from an EMBL/GenBank/DDBJ whole genome shotgun (WGS) entry which is preliminary data.</text>
</comment>
<dbReference type="EMBL" id="BAAAEO010000002">
    <property type="protein sequence ID" value="GAA0547843.1"/>
    <property type="molecule type" value="Genomic_DNA"/>
</dbReference>
<keyword evidence="1" id="KW-0732">Signal</keyword>
<feature type="signal peptide" evidence="1">
    <location>
        <begin position="1"/>
        <end position="20"/>
    </location>
</feature>
<dbReference type="Pfam" id="PF05345">
    <property type="entry name" value="He_PIG"/>
    <property type="match status" value="2"/>
</dbReference>
<evidence type="ECO:0000313" key="3">
    <source>
        <dbReference type="EMBL" id="GAA0547843.1"/>
    </source>
</evidence>
<feature type="domain" description="Fibronectin type-III" evidence="2">
    <location>
        <begin position="949"/>
        <end position="1038"/>
    </location>
</feature>
<reference evidence="3 4" key="1">
    <citation type="journal article" date="2019" name="Int. J. Syst. Evol. Microbiol.">
        <title>The Global Catalogue of Microorganisms (GCM) 10K type strain sequencing project: providing services to taxonomists for standard genome sequencing and annotation.</title>
        <authorList>
            <consortium name="The Broad Institute Genomics Platform"/>
            <consortium name="The Broad Institute Genome Sequencing Center for Infectious Disease"/>
            <person name="Wu L."/>
            <person name="Ma J."/>
        </authorList>
    </citation>
    <scope>NUCLEOTIDE SEQUENCE [LARGE SCALE GENOMIC DNA]</scope>
    <source>
        <strain evidence="3 4">JCM 14331</strain>
    </source>
</reference>
<dbReference type="CDD" id="cd00063">
    <property type="entry name" value="FN3"/>
    <property type="match status" value="2"/>
</dbReference>
<dbReference type="Pfam" id="PF00041">
    <property type="entry name" value="fn3"/>
    <property type="match status" value="4"/>
</dbReference>
<protein>
    <recommendedName>
        <fullName evidence="2">Fibronectin type-III domain-containing protein</fullName>
    </recommendedName>
</protein>
<dbReference type="InterPro" id="IPR003961">
    <property type="entry name" value="FN3_dom"/>
</dbReference>
<dbReference type="PANTHER" id="PTHR34720">
    <property type="entry name" value="MICROCYSTIN DEPENDENT PROTEIN"/>
    <property type="match status" value="1"/>
</dbReference>
<accession>A0ABN1DN69</accession>
<dbReference type="InterPro" id="IPR025592">
    <property type="entry name" value="DUF4347"/>
</dbReference>
<evidence type="ECO:0000313" key="4">
    <source>
        <dbReference type="Proteomes" id="UP001501169"/>
    </source>
</evidence>
<evidence type="ECO:0000256" key="1">
    <source>
        <dbReference type="SAM" id="SignalP"/>
    </source>
</evidence>
<dbReference type="NCBIfam" id="NF012211">
    <property type="entry name" value="tand_rpt_95"/>
    <property type="match status" value="3"/>
</dbReference>
<organism evidence="3 4">
    <name type="scientific">Rheinheimera aquimaris</name>
    <dbReference type="NCBI Taxonomy" id="412437"/>
    <lineage>
        <taxon>Bacteria</taxon>
        <taxon>Pseudomonadati</taxon>
        <taxon>Pseudomonadota</taxon>
        <taxon>Gammaproteobacteria</taxon>
        <taxon>Chromatiales</taxon>
        <taxon>Chromatiaceae</taxon>
        <taxon>Rheinheimera</taxon>
    </lineage>
</organism>
<dbReference type="PANTHER" id="PTHR34720:SF9">
    <property type="entry name" value="BLR4714 PROTEIN"/>
    <property type="match status" value="1"/>
</dbReference>
<dbReference type="SUPFAM" id="SSF49265">
    <property type="entry name" value="Fibronectin type III"/>
    <property type="match status" value="4"/>
</dbReference>
<name>A0ABN1DN69_9GAMM</name>
<dbReference type="Gene3D" id="2.60.40.10">
    <property type="entry name" value="Immunoglobulins"/>
    <property type="match status" value="6"/>
</dbReference>
<dbReference type="Proteomes" id="UP001501169">
    <property type="component" value="Unassembled WGS sequence"/>
</dbReference>
<dbReference type="InterPro" id="IPR006644">
    <property type="entry name" value="Cadg"/>
</dbReference>
<dbReference type="NCBIfam" id="NF041766">
    <property type="entry name" value="choice_anch_U"/>
    <property type="match status" value="1"/>
</dbReference>
<feature type="domain" description="Fibronectin type-III" evidence="2">
    <location>
        <begin position="773"/>
        <end position="865"/>
    </location>
</feature>
<dbReference type="Gene3D" id="2.60.40.2810">
    <property type="match status" value="2"/>
</dbReference>
<dbReference type="Pfam" id="PF17963">
    <property type="entry name" value="Big_9"/>
    <property type="match status" value="3"/>
</dbReference>
<dbReference type="SUPFAM" id="SSF49313">
    <property type="entry name" value="Cadherin-like"/>
    <property type="match status" value="2"/>
</dbReference>
<keyword evidence="4" id="KW-1185">Reference proteome</keyword>
<dbReference type="InterPro" id="IPR036116">
    <property type="entry name" value="FN3_sf"/>
</dbReference>
<evidence type="ECO:0000259" key="2">
    <source>
        <dbReference type="PROSITE" id="PS50853"/>
    </source>
</evidence>
<dbReference type="PROSITE" id="PS50853">
    <property type="entry name" value="FN3"/>
    <property type="match status" value="4"/>
</dbReference>
<dbReference type="SMART" id="SM00736">
    <property type="entry name" value="CADG"/>
    <property type="match status" value="2"/>
</dbReference>
<dbReference type="Pfam" id="PF14252">
    <property type="entry name" value="DUF4347"/>
    <property type="match status" value="1"/>
</dbReference>
<proteinExistence type="predicted"/>
<feature type="domain" description="Fibronectin type-III" evidence="2">
    <location>
        <begin position="1122"/>
        <end position="1212"/>
    </location>
</feature>
<gene>
    <name evidence="3" type="ORF">GCM10009098_14300</name>
</gene>
<sequence>MQKNILTALSGLMLPLAGYAMPVAGSNTYQRSYLAATRQAAATDLVLPGNTHKNKANPAANTAEDQLQLVQASSVRELIIIDSAVPDKALFYKAAKPGTDIVELTADTDGLQQLTAILQQYQGLTALHLVSHAEQGALLLGSGRIDAAKLQTELSLFSALNGALAAGADLLLYGCNLAQGDAGAEFLDILQTNTHADLAASNNFTGNPEQGGDWELEIQRGDINTGAAFSTKALADFSGVLAPTTYRPADFAYAYATPSITTPDNRIVISGLEGGVTNFDTAGTDGGMTAVDTSGGYGSFDYIGARLQFAANAAFTSTFELHELKLCVDSGPPGTPSVNLVITGYNSANSNVGSTNVTVTTARCFSDNQNASQTIDLTSTFGSNYDLKRFVISYNGTPPSDRYFVFKSVTLDDIKAPDATPPTVSSINRVTSALTNATNVDYTVAFSENVTGVNTSDFTMTATGTTSGSVASVTPVNASTYTVAVNGISGDGTLRLDLNNAGTGIADTAGNAITTGYTSGQLYTFDHTAPTVTSVTSSTANGTYKAGDSISIQVSFGESVTVTGTPQLTLETGTTDRIASYLTGTGSNQLTFAYTVQAGDTSADLDYVGINALALNGGTIRDAAGNSASLTLASPGTSNSLSANKNIIIDGVAPTVTSVSVPANNTYIAGQNLDFTVNASENIIVDTSGGTPQIAVVVGATTRQASYLSGSGSPAIVFRYTVIPGDFDANGVTITGTIDANSGTLKDTVGNNMNLTLNNVASTASVLVDGLTVPDAPTISTATAGDSQATVTFTAPVNNGGTAITTYTATGSPGGATGNCAGPAACNITVNGLTNGTAYTFTVTATNAKGTSVASAASNAVTPKAAQTITFANPGAQNFGTTPTLTATSDSGLTVTFSSSTTGVCTITGGGALSFVTAGSCTINADQPGDAATNAATTVSRTFTVNAVVPGAPTVATATAGDSQASVNFTAPANTGGTTITGYTVTSNPDGFTGVGAGSPIVVTGLTNGTPYTFTITATNSAGTGAASAASNSVTPAAVQTITFNNPGAQNFGTTPTLTATSDSGLTPTFTSSTTGVCTITTGGTLTFVTTGTCTINADQAGDSSYLPAAQISRSFTVNPVVPAPPTSPAATAGDTQASVAFVAPLNTGGSAITSYTVTTNPADVAPLNGAASPIVVTGLTNGQAYTFTVTANNAAGTGPASAASNSITPAAIQTITFANPGAQNFGTSPTLTATSDSGLTPTFTSSTTAVCTITSGGALTFVTAGSCTINADQAGNASYLPATQVSRTFAVNAVLPGAPVIGSAAAGNSQATISFTAPASNGGTAISSYTVTSNPGNFTASGASAPLTVTGLTNGTTYTFTVTATNSAGTSAASGASNSVTPQQSNRAPTIGGAPATTVLQGNAYSFVPTAADADDDTLTFSITNMPVWASFNTSSGALTGTPSSEHVGVTAGVIISVSDGTTSAALPAFSIEVTASNAAPTISGTPAVSVNMNTAYLFEPVAEDSDSDELTFSISNKPAWASFSTSTGALSGTPQRSDVGTTQSIVISVSDGELSASLPAFNLQVVAVNEAPQAENDSFSLPFSLSGTYTLNVLANDTDPDNDSLSITFAKTSIGTVLVQNNQLQLTAPENFSGVIHLSYSITDGEFNDSADVALQIEGSNPDAPVVTVPDDLTVNATGLFTKVDVGVAMAIDRNGNRLAVALDKDSLLFSPGEHQLYWTATDAEGVSSTASQVLRVQPLVSLSKAQTVANNSKVTVDIILNGEAPSYPVEVGYSVGGSAAAGDHDLVAGTVQITSGLRASIDFNVFADLSNVSEKDVIVTLSSGPNLTPNASTSVTITEANLPPMVQLTVMQQGVATSLVTSIGGPITVKASVTDVNTGDTHSYSWQLPQNIDFTDNGDSIRFAPDNLSGAQQVQVEVTDSAGTTVQAADYFRVIAALPVLDTNQDTDQDGLPDALEGSGDVDGNGIPNYLDNMPSTNILPQQINTTNAFLMECDPGVLCRLGRFALAGQSGGAELFSNELQSVHSIPADTGFKAVGGIFDFAVTDLPARGQSVRIVIPQAAPIPAGGIYRKFSRGQWESFVVDSNNLVASATGATGYCPPPGAAQWQPGLIAGNWCVQLTIEDGGPNDDDGQVNSAVVDPGTVAVPVTDNIAPLAGDDAYSVQWNQTHQLNVLDNDTDADGDTLTIQQASANFGTVVISEDGQSLWYTPPQDFIGHAVVNYSIADGNNGSANATANVTVYYNRPPSLTDSTASTDDKTAIEINVLANASDADGDTLSISSAAAQQGTVAITAAQTLRYTPKAGFSGTDEISVQISDGRGGTAQAKVSVTVQAVPPVVTPPEKSSGGAVNPWLLALLALSVLRRSRYNRRH</sequence>
<feature type="chain" id="PRO_5045036714" description="Fibronectin type-III domain-containing protein" evidence="1">
    <location>
        <begin position="21"/>
        <end position="2374"/>
    </location>
</feature>
<dbReference type="InterPro" id="IPR013783">
    <property type="entry name" value="Ig-like_fold"/>
</dbReference>
<dbReference type="SMART" id="SM00060">
    <property type="entry name" value="FN3"/>
    <property type="match status" value="4"/>
</dbReference>
<feature type="domain" description="Fibronectin type-III" evidence="2">
    <location>
        <begin position="1296"/>
        <end position="1385"/>
    </location>
</feature>
<dbReference type="InterPro" id="IPR015919">
    <property type="entry name" value="Cadherin-like_sf"/>
</dbReference>